<dbReference type="EMBL" id="MT144055">
    <property type="protein sequence ID" value="QJA47742.1"/>
    <property type="molecule type" value="Genomic_DNA"/>
</dbReference>
<proteinExistence type="predicted"/>
<gene>
    <name evidence="1" type="ORF">TM448A00733_0003</name>
    <name evidence="2" type="ORF">TM448B00934_0018</name>
</gene>
<accession>A0A6H1ZJU1</accession>
<dbReference type="EMBL" id="MT144674">
    <property type="protein sequence ID" value="QJH97131.1"/>
    <property type="molecule type" value="Genomic_DNA"/>
</dbReference>
<sequence>MLCFRDRCYCPFWGECAKGDTCDRALTPLVEKAAEKADLLICMFAEYPECFDDA</sequence>
<dbReference type="AlphaFoldDB" id="A0A6H1ZJU1"/>
<organism evidence="1">
    <name type="scientific">viral metagenome</name>
    <dbReference type="NCBI Taxonomy" id="1070528"/>
    <lineage>
        <taxon>unclassified sequences</taxon>
        <taxon>metagenomes</taxon>
        <taxon>organismal metagenomes</taxon>
    </lineage>
</organism>
<name>A0A6H1ZJU1_9ZZZZ</name>
<reference evidence="1" key="1">
    <citation type="submission" date="2020-03" db="EMBL/GenBank/DDBJ databases">
        <title>The deep terrestrial virosphere.</title>
        <authorList>
            <person name="Holmfeldt K."/>
            <person name="Nilsson E."/>
            <person name="Simone D."/>
            <person name="Lopez-Fernandez M."/>
            <person name="Wu X."/>
            <person name="de Brujin I."/>
            <person name="Lundin D."/>
            <person name="Andersson A."/>
            <person name="Bertilsson S."/>
            <person name="Dopson M."/>
        </authorList>
    </citation>
    <scope>NUCLEOTIDE SEQUENCE</scope>
    <source>
        <strain evidence="1">TM448A00733</strain>
        <strain evidence="2">TM448B00934</strain>
    </source>
</reference>
<evidence type="ECO:0000313" key="1">
    <source>
        <dbReference type="EMBL" id="QJA47742.1"/>
    </source>
</evidence>
<evidence type="ECO:0000313" key="2">
    <source>
        <dbReference type="EMBL" id="QJH97131.1"/>
    </source>
</evidence>
<protein>
    <submittedName>
        <fullName evidence="1">Uncharacterized protein</fullName>
    </submittedName>
</protein>